<name>A0A8X6K9B4_TRICU</name>
<dbReference type="AlphaFoldDB" id="A0A8X6K9B4"/>
<dbReference type="OrthoDB" id="10272685at2759"/>
<protein>
    <submittedName>
        <fullName evidence="1">Uncharacterized protein</fullName>
    </submittedName>
</protein>
<comment type="caution">
    <text evidence="1">The sequence shown here is derived from an EMBL/GenBank/DDBJ whole genome shotgun (WGS) entry which is preliminary data.</text>
</comment>
<organism evidence="1 2">
    <name type="scientific">Trichonephila clavata</name>
    <name type="common">Joro spider</name>
    <name type="synonym">Nephila clavata</name>
    <dbReference type="NCBI Taxonomy" id="2740835"/>
    <lineage>
        <taxon>Eukaryota</taxon>
        <taxon>Metazoa</taxon>
        <taxon>Ecdysozoa</taxon>
        <taxon>Arthropoda</taxon>
        <taxon>Chelicerata</taxon>
        <taxon>Arachnida</taxon>
        <taxon>Araneae</taxon>
        <taxon>Araneomorphae</taxon>
        <taxon>Entelegynae</taxon>
        <taxon>Araneoidea</taxon>
        <taxon>Nephilidae</taxon>
        <taxon>Trichonephila</taxon>
    </lineage>
</organism>
<keyword evidence="2" id="KW-1185">Reference proteome</keyword>
<accession>A0A8X6K9B4</accession>
<dbReference type="Proteomes" id="UP000887116">
    <property type="component" value="Unassembled WGS sequence"/>
</dbReference>
<reference evidence="1" key="1">
    <citation type="submission" date="2020-07" db="EMBL/GenBank/DDBJ databases">
        <title>Multicomponent nature underlies the extraordinary mechanical properties of spider dragline silk.</title>
        <authorList>
            <person name="Kono N."/>
            <person name="Nakamura H."/>
            <person name="Mori M."/>
            <person name="Yoshida Y."/>
            <person name="Ohtoshi R."/>
            <person name="Malay A.D."/>
            <person name="Moran D.A.P."/>
            <person name="Tomita M."/>
            <person name="Numata K."/>
            <person name="Arakawa K."/>
        </authorList>
    </citation>
    <scope>NUCLEOTIDE SEQUENCE</scope>
</reference>
<evidence type="ECO:0000313" key="2">
    <source>
        <dbReference type="Proteomes" id="UP000887116"/>
    </source>
</evidence>
<proteinExistence type="predicted"/>
<gene>
    <name evidence="1" type="ORF">TNCT_4761</name>
</gene>
<dbReference type="EMBL" id="BMAO01030220">
    <property type="protein sequence ID" value="GFQ66559.1"/>
    <property type="molecule type" value="Genomic_DNA"/>
</dbReference>
<evidence type="ECO:0000313" key="1">
    <source>
        <dbReference type="EMBL" id="GFQ66559.1"/>
    </source>
</evidence>
<sequence>MWAARADLSVKSSRFKIDIPLMATTHQKAFVSSFLQNLSKYVSLPEGICIAPDLESEERFPRKSRENASMTNCQGHGQSIETASAILMMCLQFTICSWNWYFPETVVCQCC</sequence>